<dbReference type="EMBL" id="VSDQ01000679">
    <property type="protein sequence ID" value="TYA74981.1"/>
    <property type="molecule type" value="Genomic_DNA"/>
</dbReference>
<reference evidence="1 2" key="1">
    <citation type="submission" date="2019-08" db="EMBL/GenBank/DDBJ databases">
        <title>Seonamhaeicola sediminis sp. nov., isolated from marine sediment.</title>
        <authorList>
            <person name="Cao W.R."/>
        </authorList>
    </citation>
    <scope>NUCLEOTIDE SEQUENCE [LARGE SCALE GENOMIC DNA]</scope>
    <source>
        <strain evidence="1 2">B011</strain>
    </source>
</reference>
<dbReference type="Proteomes" id="UP000323930">
    <property type="component" value="Unassembled WGS sequence"/>
</dbReference>
<accession>A0A5D0HVS6</accession>
<sequence>MNRKFNYIYVAIVFALISCSGDNNQTEKEFFKAIIENTAYKASEIRAVHLGESIQVSSENSENNSAINFNLKNYQGVGSYAIGDSSENENIVNYALSDDTGVLLTLWSLNKTSSSIGITPGSIEITYDDGKVIEGKFSTLHVYNYHGTKQIMVIKNGSFKADYDF</sequence>
<evidence type="ECO:0008006" key="3">
    <source>
        <dbReference type="Google" id="ProtNLM"/>
    </source>
</evidence>
<keyword evidence="2" id="KW-1185">Reference proteome</keyword>
<organism evidence="1 2">
    <name type="scientific">Seonamhaeicola marinus</name>
    <dbReference type="NCBI Taxonomy" id="1912246"/>
    <lineage>
        <taxon>Bacteria</taxon>
        <taxon>Pseudomonadati</taxon>
        <taxon>Bacteroidota</taxon>
        <taxon>Flavobacteriia</taxon>
        <taxon>Flavobacteriales</taxon>
        <taxon>Flavobacteriaceae</taxon>
    </lineage>
</organism>
<protein>
    <recommendedName>
        <fullName evidence="3">Lipocalin-like domain-containing protein</fullName>
    </recommendedName>
</protein>
<evidence type="ECO:0000313" key="2">
    <source>
        <dbReference type="Proteomes" id="UP000323930"/>
    </source>
</evidence>
<evidence type="ECO:0000313" key="1">
    <source>
        <dbReference type="EMBL" id="TYA74981.1"/>
    </source>
</evidence>
<gene>
    <name evidence="1" type="ORF">FUA24_16915</name>
</gene>
<dbReference type="PROSITE" id="PS51257">
    <property type="entry name" value="PROKAR_LIPOPROTEIN"/>
    <property type="match status" value="1"/>
</dbReference>
<dbReference type="RefSeq" id="WP_148544226.1">
    <property type="nucleotide sequence ID" value="NZ_VSDQ01000679.1"/>
</dbReference>
<name>A0A5D0HVS6_9FLAO</name>
<proteinExistence type="predicted"/>
<comment type="caution">
    <text evidence="1">The sequence shown here is derived from an EMBL/GenBank/DDBJ whole genome shotgun (WGS) entry which is preliminary data.</text>
</comment>
<dbReference type="AlphaFoldDB" id="A0A5D0HVS6"/>